<organism evidence="1 2">
    <name type="scientific">Ensete ventricosum</name>
    <name type="common">Abyssinian banana</name>
    <name type="synonym">Musa ensete</name>
    <dbReference type="NCBI Taxonomy" id="4639"/>
    <lineage>
        <taxon>Eukaryota</taxon>
        <taxon>Viridiplantae</taxon>
        <taxon>Streptophyta</taxon>
        <taxon>Embryophyta</taxon>
        <taxon>Tracheophyta</taxon>
        <taxon>Spermatophyta</taxon>
        <taxon>Magnoliopsida</taxon>
        <taxon>Liliopsida</taxon>
        <taxon>Zingiberales</taxon>
        <taxon>Musaceae</taxon>
        <taxon>Ensete</taxon>
    </lineage>
</organism>
<name>A0A426XXC9_ENSVE</name>
<accession>A0A426XXC9</accession>
<comment type="caution">
    <text evidence="1">The sequence shown here is derived from an EMBL/GenBank/DDBJ whole genome shotgun (WGS) entry which is preliminary data.</text>
</comment>
<evidence type="ECO:0000313" key="2">
    <source>
        <dbReference type="Proteomes" id="UP000287651"/>
    </source>
</evidence>
<gene>
    <name evidence="1" type="ORF">B296_00036530</name>
</gene>
<sequence length="109" mass="12116">MLQGCQGCDFQVADIYWKMATKRSELEGNSDDRGRRGQQRHRLRLRCDFVAAGGISCSKGAAAIGGRWSSGVHGYCGGGQRYEKSLLDVIKLLLVKIKVDDSERLLRLQ</sequence>
<protein>
    <submittedName>
        <fullName evidence="1">Uncharacterized protein</fullName>
    </submittedName>
</protein>
<dbReference type="AlphaFoldDB" id="A0A426XXC9"/>
<dbReference type="Proteomes" id="UP000287651">
    <property type="component" value="Unassembled WGS sequence"/>
</dbReference>
<dbReference type="EMBL" id="AMZH03016796">
    <property type="protein sequence ID" value="RRT43961.1"/>
    <property type="molecule type" value="Genomic_DNA"/>
</dbReference>
<proteinExistence type="predicted"/>
<reference evidence="1 2" key="1">
    <citation type="journal article" date="2014" name="Agronomy (Basel)">
        <title>A Draft Genome Sequence for Ensete ventricosum, the Drought-Tolerant Tree Against Hunger.</title>
        <authorList>
            <person name="Harrison J."/>
            <person name="Moore K.A."/>
            <person name="Paszkiewicz K."/>
            <person name="Jones T."/>
            <person name="Grant M."/>
            <person name="Ambacheew D."/>
            <person name="Muzemil S."/>
            <person name="Studholme D.J."/>
        </authorList>
    </citation>
    <scope>NUCLEOTIDE SEQUENCE [LARGE SCALE GENOMIC DNA]</scope>
</reference>
<evidence type="ECO:0000313" key="1">
    <source>
        <dbReference type="EMBL" id="RRT43961.1"/>
    </source>
</evidence>